<organism evidence="8 9">
    <name type="scientific">Clunio marinus</name>
    <dbReference type="NCBI Taxonomy" id="568069"/>
    <lineage>
        <taxon>Eukaryota</taxon>
        <taxon>Metazoa</taxon>
        <taxon>Ecdysozoa</taxon>
        <taxon>Arthropoda</taxon>
        <taxon>Hexapoda</taxon>
        <taxon>Insecta</taxon>
        <taxon>Pterygota</taxon>
        <taxon>Neoptera</taxon>
        <taxon>Endopterygota</taxon>
        <taxon>Diptera</taxon>
        <taxon>Nematocera</taxon>
        <taxon>Chironomoidea</taxon>
        <taxon>Chironomidae</taxon>
        <taxon>Clunio</taxon>
    </lineage>
</organism>
<dbReference type="GO" id="GO:0006688">
    <property type="term" value="P:glycosphingolipid biosynthetic process"/>
    <property type="evidence" value="ECO:0007669"/>
    <property type="project" value="TreeGrafter"/>
</dbReference>
<dbReference type="STRING" id="568069.A0A1J1IY66"/>
<keyword evidence="6" id="KW-0472">Membrane</keyword>
<evidence type="ECO:0000256" key="1">
    <source>
        <dbReference type="ARBA" id="ARBA00004323"/>
    </source>
</evidence>
<dbReference type="InterPro" id="IPR007652">
    <property type="entry name" value="A1-4-GlycosylTfrase_dom"/>
</dbReference>
<evidence type="ECO:0000313" key="9">
    <source>
        <dbReference type="Proteomes" id="UP000183832"/>
    </source>
</evidence>
<dbReference type="InterPro" id="IPR051981">
    <property type="entry name" value="Glycosyltransf_32"/>
</dbReference>
<dbReference type="EMBL" id="CVRI01000063">
    <property type="protein sequence ID" value="CRL04650.1"/>
    <property type="molecule type" value="Genomic_DNA"/>
</dbReference>
<dbReference type="Proteomes" id="UP000183832">
    <property type="component" value="Unassembled WGS sequence"/>
</dbReference>
<evidence type="ECO:0000256" key="4">
    <source>
        <dbReference type="ARBA" id="ARBA00022679"/>
    </source>
</evidence>
<dbReference type="PANTHER" id="PTHR12042">
    <property type="entry name" value="LACTOSYLCERAMIDE 4-ALPHA-GALACTOSYLTRANSFERASE ALPHA- 1,4-GALACTOSYLTRANSFERASE"/>
    <property type="match status" value="1"/>
</dbReference>
<comment type="similarity">
    <text evidence="2">Belongs to the glycosyltransferase 32 family.</text>
</comment>
<keyword evidence="3" id="KW-0328">Glycosyltransferase</keyword>
<comment type="subcellular location">
    <subcellularLocation>
        <location evidence="1">Golgi apparatus membrane</location>
        <topology evidence="1">Single-pass type II membrane protein</topology>
    </subcellularLocation>
</comment>
<protein>
    <submittedName>
        <fullName evidence="8">CLUMA_CG017714, isoform A</fullName>
    </submittedName>
</protein>
<dbReference type="AlphaFoldDB" id="A0A1J1IY66"/>
<evidence type="ECO:0000313" key="8">
    <source>
        <dbReference type="EMBL" id="CRL04650.1"/>
    </source>
</evidence>
<feature type="domain" description="Alpha 1,4-glycosyltransferase" evidence="7">
    <location>
        <begin position="222"/>
        <end position="350"/>
    </location>
</feature>
<keyword evidence="9" id="KW-1185">Reference proteome</keyword>
<dbReference type="SUPFAM" id="SSF53448">
    <property type="entry name" value="Nucleotide-diphospho-sugar transferases"/>
    <property type="match status" value="1"/>
</dbReference>
<dbReference type="InterPro" id="IPR029044">
    <property type="entry name" value="Nucleotide-diphossugar_trans"/>
</dbReference>
<accession>A0A1J1IY66</accession>
<sequence length="357" mass="41008">MHIQKRINSLLTKRIQTSVLVLTLFSLCYMVYVHSEGLIQLRLEKPSEEFNDFLQLHELDETDLSKSENIFFIESSGSKIGSSDIGDLKKRDSCCIESAALMNPDSRIRVIFVSRLKLNISEFVKSLLNYENVAFHRINLKDVTKDTIAEEWINSEKIYNTSFIPNNISNFLRLFLLWKYGGTYLDLDVISLSSINTIGEDNFITVEEKSTLNNAIIRFDSMSTGHTLAETLLRDFMESYDGRRWGHNGPNLVTRVLKTFCEFPNVFPEEKFNCSGVTILPKKMCSEIFYKEVKQLFSEDPEVLENTLGRLEDSHLIHLYNLFSRGLKVKTNSKTAIIEIAKDQCPIVLSNSGDYFD</sequence>
<reference evidence="8 9" key="1">
    <citation type="submission" date="2015-04" db="EMBL/GenBank/DDBJ databases">
        <authorList>
            <person name="Syromyatnikov M.Y."/>
            <person name="Popov V.N."/>
        </authorList>
    </citation>
    <scope>NUCLEOTIDE SEQUENCE [LARGE SCALE GENOMIC DNA]</scope>
</reference>
<dbReference type="Gene3D" id="3.90.550.20">
    <property type="match status" value="1"/>
</dbReference>
<keyword evidence="5" id="KW-0333">Golgi apparatus</keyword>
<dbReference type="InterPro" id="IPR007577">
    <property type="entry name" value="GlycoTrfase_DXD_sugar-bd_CS"/>
</dbReference>
<proteinExistence type="inferred from homology"/>
<keyword evidence="4" id="KW-0808">Transferase</keyword>
<name>A0A1J1IY66_9DIPT</name>
<dbReference type="Pfam" id="PF04572">
    <property type="entry name" value="Gb3_synth"/>
    <property type="match status" value="1"/>
</dbReference>
<evidence type="ECO:0000256" key="6">
    <source>
        <dbReference type="ARBA" id="ARBA00023136"/>
    </source>
</evidence>
<evidence type="ECO:0000256" key="5">
    <source>
        <dbReference type="ARBA" id="ARBA00023034"/>
    </source>
</evidence>
<dbReference type="PANTHER" id="PTHR12042:SF21">
    <property type="entry name" value="ALPHA1,4-GALACTOSYLTRANSFERASE 1-RELATED"/>
    <property type="match status" value="1"/>
</dbReference>
<evidence type="ECO:0000256" key="2">
    <source>
        <dbReference type="ARBA" id="ARBA00009003"/>
    </source>
</evidence>
<gene>
    <name evidence="8" type="ORF">CLUMA_CG017714</name>
</gene>
<dbReference type="OrthoDB" id="409543at2759"/>
<dbReference type="Pfam" id="PF04488">
    <property type="entry name" value="Gly_transf_sug"/>
    <property type="match status" value="1"/>
</dbReference>
<dbReference type="GO" id="GO:0016758">
    <property type="term" value="F:hexosyltransferase activity"/>
    <property type="evidence" value="ECO:0007669"/>
    <property type="project" value="TreeGrafter"/>
</dbReference>
<dbReference type="GO" id="GO:0000139">
    <property type="term" value="C:Golgi membrane"/>
    <property type="evidence" value="ECO:0007669"/>
    <property type="project" value="UniProtKB-SubCell"/>
</dbReference>
<evidence type="ECO:0000259" key="7">
    <source>
        <dbReference type="Pfam" id="PF04572"/>
    </source>
</evidence>
<evidence type="ECO:0000256" key="3">
    <source>
        <dbReference type="ARBA" id="ARBA00022676"/>
    </source>
</evidence>